<feature type="domain" description="PAC" evidence="1">
    <location>
        <begin position="59"/>
        <end position="111"/>
    </location>
</feature>
<name>A0ABZ2AFM1_STRNV</name>
<accession>A0ABZ2AFM1</accession>
<evidence type="ECO:0000313" key="3">
    <source>
        <dbReference type="Proteomes" id="UP001432209"/>
    </source>
</evidence>
<sequence>MPVVDGLAATFGPSCEVVLHDYRRGDQSVVAVAGQVTGRRVGGALSEIGLSVLAKGEEATNDLNYLSRGPDGRVLKSSTMPLRDGAGQVFGALCVNIDVTALRDAADVLSALAGSAPVELPATTFTNDFEEVVDAVVRTEQLARSKPFDALTRAERLVLIRALDRRGVFTMRNAVPRVAERLGVSRSGLYADLAACRESPPDTD</sequence>
<organism evidence="2 3">
    <name type="scientific">Streptomyces niveus</name>
    <name type="common">Streptomyces spheroides</name>
    <dbReference type="NCBI Taxonomy" id="193462"/>
    <lineage>
        <taxon>Bacteria</taxon>
        <taxon>Bacillati</taxon>
        <taxon>Actinomycetota</taxon>
        <taxon>Actinomycetes</taxon>
        <taxon>Kitasatosporales</taxon>
        <taxon>Streptomycetaceae</taxon>
        <taxon>Streptomyces</taxon>
    </lineage>
</organism>
<dbReference type="Pfam" id="PF08348">
    <property type="entry name" value="PAS_6"/>
    <property type="match status" value="1"/>
</dbReference>
<gene>
    <name evidence="2" type="ORF">OG442_03030</name>
</gene>
<dbReference type="PANTHER" id="PTHR35568">
    <property type="entry name" value="TRANSCRIPTIONAL REGULATOR DAUR"/>
    <property type="match status" value="1"/>
</dbReference>
<evidence type="ECO:0000259" key="1">
    <source>
        <dbReference type="PROSITE" id="PS50113"/>
    </source>
</evidence>
<keyword evidence="3" id="KW-1185">Reference proteome</keyword>
<dbReference type="Proteomes" id="UP001432209">
    <property type="component" value="Chromosome"/>
</dbReference>
<dbReference type="InterPro" id="IPR039445">
    <property type="entry name" value="DauR-like_HTH"/>
</dbReference>
<dbReference type="PROSITE" id="PS50113">
    <property type="entry name" value="PAC"/>
    <property type="match status" value="1"/>
</dbReference>
<evidence type="ECO:0000313" key="2">
    <source>
        <dbReference type="EMBL" id="WUX57171.1"/>
    </source>
</evidence>
<dbReference type="Pfam" id="PF13309">
    <property type="entry name" value="HTH_22"/>
    <property type="match status" value="1"/>
</dbReference>
<dbReference type="InterPro" id="IPR013559">
    <property type="entry name" value="YheO"/>
</dbReference>
<dbReference type="InterPro" id="IPR039446">
    <property type="entry name" value="DauR-like"/>
</dbReference>
<dbReference type="InterPro" id="IPR000700">
    <property type="entry name" value="PAS-assoc_C"/>
</dbReference>
<dbReference type="Gene3D" id="3.30.450.20">
    <property type="entry name" value="PAS domain"/>
    <property type="match status" value="1"/>
</dbReference>
<protein>
    <submittedName>
        <fullName evidence="2">Helix-turn-helix transcriptional regulator</fullName>
    </submittedName>
</protein>
<reference evidence="2" key="1">
    <citation type="submission" date="2022-10" db="EMBL/GenBank/DDBJ databases">
        <title>The complete genomes of actinobacterial strains from the NBC collection.</title>
        <authorList>
            <person name="Joergensen T.S."/>
            <person name="Alvarez Arevalo M."/>
            <person name="Sterndorff E.B."/>
            <person name="Faurdal D."/>
            <person name="Vuksanovic O."/>
            <person name="Mourched A.-S."/>
            <person name="Charusanti P."/>
            <person name="Shaw S."/>
            <person name="Blin K."/>
            <person name="Weber T."/>
        </authorList>
    </citation>
    <scope>NUCLEOTIDE SEQUENCE</scope>
    <source>
        <strain evidence="2">NBC_01432</strain>
    </source>
</reference>
<proteinExistence type="predicted"/>
<dbReference type="EMBL" id="CP109495">
    <property type="protein sequence ID" value="WUX57171.1"/>
    <property type="molecule type" value="Genomic_DNA"/>
</dbReference>
<dbReference type="PANTHER" id="PTHR35568:SF1">
    <property type="entry name" value="TRANSCRIPTIONAL REGULATOR DAUR"/>
    <property type="match status" value="1"/>
</dbReference>